<evidence type="ECO:0000256" key="1">
    <source>
        <dbReference type="SAM" id="MobiDB-lite"/>
    </source>
</evidence>
<dbReference type="AlphaFoldDB" id="A0A3B0K5S8"/>
<gene>
    <name evidence="2" type="ORF">DGUA_6G020200</name>
</gene>
<feature type="non-terminal residue" evidence="2">
    <location>
        <position position="1"/>
    </location>
</feature>
<keyword evidence="3" id="KW-1185">Reference proteome</keyword>
<feature type="non-terminal residue" evidence="2">
    <location>
        <position position="78"/>
    </location>
</feature>
<evidence type="ECO:0000313" key="2">
    <source>
        <dbReference type="EMBL" id="SPP89554.1"/>
    </source>
</evidence>
<reference evidence="3" key="1">
    <citation type="submission" date="2018-01" db="EMBL/GenBank/DDBJ databases">
        <authorList>
            <person name="Alioto T."/>
            <person name="Alioto T."/>
        </authorList>
    </citation>
    <scope>NUCLEOTIDE SEQUENCE [LARGE SCALE GENOMIC DNA]</scope>
</reference>
<feature type="compositionally biased region" description="Basic residues" evidence="1">
    <location>
        <begin position="18"/>
        <end position="45"/>
    </location>
</feature>
<organism evidence="2 3">
    <name type="scientific">Drosophila guanche</name>
    <name type="common">Fruit fly</name>
    <dbReference type="NCBI Taxonomy" id="7266"/>
    <lineage>
        <taxon>Eukaryota</taxon>
        <taxon>Metazoa</taxon>
        <taxon>Ecdysozoa</taxon>
        <taxon>Arthropoda</taxon>
        <taxon>Hexapoda</taxon>
        <taxon>Insecta</taxon>
        <taxon>Pterygota</taxon>
        <taxon>Neoptera</taxon>
        <taxon>Endopterygota</taxon>
        <taxon>Diptera</taxon>
        <taxon>Brachycera</taxon>
        <taxon>Muscomorpha</taxon>
        <taxon>Ephydroidea</taxon>
        <taxon>Drosophilidae</taxon>
        <taxon>Drosophila</taxon>
        <taxon>Sophophora</taxon>
    </lineage>
</organism>
<name>A0A3B0K5S8_DROGU</name>
<sequence length="78" mass="8900">IQPRNHGVSSTSKDKTGRRLHPRGGRHITRKDKQLRRLHPRGGRHISREYEVKDDACIREAVVTSAETTRTSQDDACI</sequence>
<dbReference type="EMBL" id="OUUW01000023">
    <property type="protein sequence ID" value="SPP89554.1"/>
    <property type="molecule type" value="Genomic_DNA"/>
</dbReference>
<evidence type="ECO:0000313" key="3">
    <source>
        <dbReference type="Proteomes" id="UP000268350"/>
    </source>
</evidence>
<accession>A0A3B0K5S8</accession>
<proteinExistence type="predicted"/>
<protein>
    <submittedName>
        <fullName evidence="2">Uncharacterized protein</fullName>
    </submittedName>
</protein>
<feature type="region of interest" description="Disordered" evidence="1">
    <location>
        <begin position="1"/>
        <end position="47"/>
    </location>
</feature>
<dbReference type="Proteomes" id="UP000268350">
    <property type="component" value="Unassembled WGS sequence"/>
</dbReference>